<evidence type="ECO:0000313" key="1">
    <source>
        <dbReference type="EnsemblProtists" id="PYU1_T004676"/>
    </source>
</evidence>
<dbReference type="VEuPathDB" id="FungiDB:PYU1_G004665"/>
<reference evidence="2" key="1">
    <citation type="journal article" date="2010" name="Genome Biol.">
        <title>Genome sequence of the necrotrophic plant pathogen Pythium ultimum reveals original pathogenicity mechanisms and effector repertoire.</title>
        <authorList>
            <person name="Levesque C.A."/>
            <person name="Brouwer H."/>
            <person name="Cano L."/>
            <person name="Hamilton J.P."/>
            <person name="Holt C."/>
            <person name="Huitema E."/>
            <person name="Raffaele S."/>
            <person name="Robideau G.P."/>
            <person name="Thines M."/>
            <person name="Win J."/>
            <person name="Zerillo M.M."/>
            <person name="Beakes G.W."/>
            <person name="Boore J.L."/>
            <person name="Busam D."/>
            <person name="Dumas B."/>
            <person name="Ferriera S."/>
            <person name="Fuerstenberg S.I."/>
            <person name="Gachon C.M."/>
            <person name="Gaulin E."/>
            <person name="Govers F."/>
            <person name="Grenville-Briggs L."/>
            <person name="Horner N."/>
            <person name="Hostetler J."/>
            <person name="Jiang R.H."/>
            <person name="Johnson J."/>
            <person name="Krajaejun T."/>
            <person name="Lin H."/>
            <person name="Meijer H.J."/>
            <person name="Moore B."/>
            <person name="Morris P."/>
            <person name="Phuntmart V."/>
            <person name="Puiu D."/>
            <person name="Shetty J."/>
            <person name="Stajich J.E."/>
            <person name="Tripathy S."/>
            <person name="Wawra S."/>
            <person name="van West P."/>
            <person name="Whitty B.R."/>
            <person name="Coutinho P.M."/>
            <person name="Henrissat B."/>
            <person name="Martin F."/>
            <person name="Thomas P.D."/>
            <person name="Tyler B.M."/>
            <person name="De Vries R.P."/>
            <person name="Kamoun S."/>
            <person name="Yandell M."/>
            <person name="Tisserat N."/>
            <person name="Buell C.R."/>
        </authorList>
    </citation>
    <scope>NUCLEOTIDE SEQUENCE</scope>
    <source>
        <strain evidence="2">DAOM:BR144</strain>
    </source>
</reference>
<reference evidence="2" key="2">
    <citation type="submission" date="2010-04" db="EMBL/GenBank/DDBJ databases">
        <authorList>
            <person name="Buell R."/>
            <person name="Hamilton J."/>
            <person name="Hostetler J."/>
        </authorList>
    </citation>
    <scope>NUCLEOTIDE SEQUENCE [LARGE SCALE GENOMIC DNA]</scope>
    <source>
        <strain evidence="2">DAOM:BR144</strain>
    </source>
</reference>
<accession>K3WI84</accession>
<dbReference type="Proteomes" id="UP000019132">
    <property type="component" value="Unassembled WGS sequence"/>
</dbReference>
<name>K3WI84_GLOUD</name>
<dbReference type="EMBL" id="GL376631">
    <property type="status" value="NOT_ANNOTATED_CDS"/>
    <property type="molecule type" value="Genomic_DNA"/>
</dbReference>
<proteinExistence type="predicted"/>
<dbReference type="HOGENOM" id="CLU_2643464_0_0_1"/>
<dbReference type="EnsemblProtists" id="PYU1_T004676">
    <property type="protein sequence ID" value="PYU1_T004676"/>
    <property type="gene ID" value="PYU1_G004665"/>
</dbReference>
<dbReference type="InParanoid" id="K3WI84"/>
<dbReference type="AlphaFoldDB" id="K3WI84"/>
<protein>
    <submittedName>
        <fullName evidence="1">Uncharacterized protein</fullName>
    </submittedName>
</protein>
<reference evidence="1" key="3">
    <citation type="submission" date="2015-02" db="UniProtKB">
        <authorList>
            <consortium name="EnsemblProtists"/>
        </authorList>
    </citation>
    <scope>IDENTIFICATION</scope>
    <source>
        <strain evidence="1">DAOM BR144</strain>
    </source>
</reference>
<organism evidence="1 2">
    <name type="scientific">Globisporangium ultimum (strain ATCC 200006 / CBS 805.95 / DAOM BR144)</name>
    <name type="common">Pythium ultimum</name>
    <dbReference type="NCBI Taxonomy" id="431595"/>
    <lineage>
        <taxon>Eukaryota</taxon>
        <taxon>Sar</taxon>
        <taxon>Stramenopiles</taxon>
        <taxon>Oomycota</taxon>
        <taxon>Peronosporomycetes</taxon>
        <taxon>Pythiales</taxon>
        <taxon>Pythiaceae</taxon>
        <taxon>Globisporangium</taxon>
    </lineage>
</organism>
<evidence type="ECO:0000313" key="2">
    <source>
        <dbReference type="Proteomes" id="UP000019132"/>
    </source>
</evidence>
<sequence>MGGAIRRNYFEIVKFLHKNRSEGCSPRALISAWLFKKHRSKFTPAIIQTAIENARRFRHTEIATWPEEAQVSGSSPE</sequence>
<keyword evidence="2" id="KW-1185">Reference proteome</keyword>